<sequence length="174" mass="19058">MHVIDMKTIPTDTTRITVHTDGACSGNPAPGGWAAIIIGWNGDAKSFRHEMSGGDEDPTTTNQQMELTAAIEALVWIKEQNGFAVTTPILIRSDSQYLVNGMNTWLPNWLTNGWKASDKGPVKNRSHWASLDFLSGGMDITWEWVRGHSGDPLNEAVDALAKAAIPKRPRRHAA</sequence>
<evidence type="ECO:0000313" key="13">
    <source>
        <dbReference type="Proteomes" id="UP001549321"/>
    </source>
</evidence>
<reference evidence="12 13" key="1">
    <citation type="submission" date="2024-06" db="EMBL/GenBank/DDBJ databases">
        <title>Sorghum-associated microbial communities from plants grown in Nebraska, USA.</title>
        <authorList>
            <person name="Schachtman D."/>
        </authorList>
    </citation>
    <scope>NUCLEOTIDE SEQUENCE [LARGE SCALE GENOMIC DNA]</scope>
    <source>
        <strain evidence="12 13">3207</strain>
    </source>
</reference>
<dbReference type="InterPro" id="IPR050092">
    <property type="entry name" value="RNase_H"/>
</dbReference>
<keyword evidence="8 10" id="KW-0378">Hydrolase</keyword>
<dbReference type="SUPFAM" id="SSF53098">
    <property type="entry name" value="Ribonuclease H-like"/>
    <property type="match status" value="1"/>
</dbReference>
<comment type="subunit">
    <text evidence="3 10">Monomer.</text>
</comment>
<dbReference type="PANTHER" id="PTHR10642">
    <property type="entry name" value="RIBONUCLEASE H1"/>
    <property type="match status" value="1"/>
</dbReference>
<dbReference type="RefSeq" id="WP_354552026.1">
    <property type="nucleotide sequence ID" value="NZ_JBEPSM010000002.1"/>
</dbReference>
<gene>
    <name evidence="10" type="primary">rnhA</name>
    <name evidence="12" type="ORF">ABIE08_002870</name>
</gene>
<evidence type="ECO:0000256" key="1">
    <source>
        <dbReference type="ARBA" id="ARBA00000077"/>
    </source>
</evidence>
<protein>
    <recommendedName>
        <fullName evidence="4 10">Ribonuclease H</fullName>
        <shortName evidence="10">RNase H</shortName>
        <ecNumber evidence="4 10">3.1.26.4</ecNumber>
    </recommendedName>
</protein>
<comment type="similarity">
    <text evidence="2 10">Belongs to the RNase H family.</text>
</comment>
<dbReference type="CDD" id="cd09278">
    <property type="entry name" value="RNase_HI_prokaryote_like"/>
    <property type="match status" value="1"/>
</dbReference>
<dbReference type="Proteomes" id="UP001549321">
    <property type="component" value="Unassembled WGS sequence"/>
</dbReference>
<feature type="binding site" evidence="10">
    <location>
        <position position="21"/>
    </location>
    <ligand>
        <name>Mg(2+)</name>
        <dbReference type="ChEBI" id="CHEBI:18420"/>
        <label>1</label>
    </ligand>
</feature>
<feature type="binding site" evidence="10">
    <location>
        <position position="66"/>
    </location>
    <ligand>
        <name>Mg(2+)</name>
        <dbReference type="ChEBI" id="CHEBI:18420"/>
        <label>1</label>
    </ligand>
</feature>
<keyword evidence="5 10" id="KW-0540">Nuclease</keyword>
<name>A0ABV2R0X9_9HYPH</name>
<evidence type="ECO:0000313" key="12">
    <source>
        <dbReference type="EMBL" id="MET4634924.1"/>
    </source>
</evidence>
<dbReference type="GO" id="GO:0004523">
    <property type="term" value="F:RNA-DNA hybrid ribonuclease activity"/>
    <property type="evidence" value="ECO:0007669"/>
    <property type="project" value="UniProtKB-EC"/>
</dbReference>
<comment type="function">
    <text evidence="10">Endonuclease that specifically degrades the RNA of RNA-DNA hybrids.</text>
</comment>
<dbReference type="PROSITE" id="PS50879">
    <property type="entry name" value="RNASE_H_1"/>
    <property type="match status" value="1"/>
</dbReference>
<proteinExistence type="inferred from homology"/>
<accession>A0ABV2R0X9</accession>
<dbReference type="PANTHER" id="PTHR10642:SF26">
    <property type="entry name" value="RIBONUCLEASE H1"/>
    <property type="match status" value="1"/>
</dbReference>
<feature type="binding site" evidence="10">
    <location>
        <position position="158"/>
    </location>
    <ligand>
        <name>Mg(2+)</name>
        <dbReference type="ChEBI" id="CHEBI:18420"/>
        <label>2</label>
    </ligand>
</feature>
<evidence type="ECO:0000256" key="10">
    <source>
        <dbReference type="HAMAP-Rule" id="MF_00042"/>
    </source>
</evidence>
<feature type="binding site" evidence="10">
    <location>
        <position position="94"/>
    </location>
    <ligand>
        <name>Mg(2+)</name>
        <dbReference type="ChEBI" id="CHEBI:18420"/>
        <label>1</label>
    </ligand>
</feature>
<evidence type="ECO:0000256" key="8">
    <source>
        <dbReference type="ARBA" id="ARBA00022801"/>
    </source>
</evidence>
<dbReference type="InterPro" id="IPR022892">
    <property type="entry name" value="RNaseHI"/>
</dbReference>
<keyword evidence="13" id="KW-1185">Reference proteome</keyword>
<dbReference type="InterPro" id="IPR036397">
    <property type="entry name" value="RNaseH_sf"/>
</dbReference>
<feature type="binding site" evidence="10">
    <location>
        <position position="21"/>
    </location>
    <ligand>
        <name>Mg(2+)</name>
        <dbReference type="ChEBI" id="CHEBI:18420"/>
        <label>2</label>
    </ligand>
</feature>
<evidence type="ECO:0000259" key="11">
    <source>
        <dbReference type="PROSITE" id="PS50879"/>
    </source>
</evidence>
<dbReference type="InterPro" id="IPR012337">
    <property type="entry name" value="RNaseH-like_sf"/>
</dbReference>
<keyword evidence="9 10" id="KW-0460">Magnesium</keyword>
<evidence type="ECO:0000256" key="9">
    <source>
        <dbReference type="ARBA" id="ARBA00022842"/>
    </source>
</evidence>
<dbReference type="EMBL" id="JBEPSM010000002">
    <property type="protein sequence ID" value="MET4634924.1"/>
    <property type="molecule type" value="Genomic_DNA"/>
</dbReference>
<evidence type="ECO:0000256" key="4">
    <source>
        <dbReference type="ARBA" id="ARBA00012180"/>
    </source>
</evidence>
<comment type="cofactor">
    <cofactor evidence="10">
        <name>Mg(2+)</name>
        <dbReference type="ChEBI" id="CHEBI:18420"/>
    </cofactor>
    <text evidence="10">Binds 1 Mg(2+) ion per subunit. May bind a second metal ion at a regulatory site, or after substrate binding.</text>
</comment>
<dbReference type="InterPro" id="IPR002156">
    <property type="entry name" value="RNaseH_domain"/>
</dbReference>
<comment type="catalytic activity">
    <reaction evidence="1 10">
        <text>Endonucleolytic cleavage to 5'-phosphomonoester.</text>
        <dbReference type="EC" id="3.1.26.4"/>
    </reaction>
</comment>
<evidence type="ECO:0000256" key="6">
    <source>
        <dbReference type="ARBA" id="ARBA00022723"/>
    </source>
</evidence>
<keyword evidence="10" id="KW-0963">Cytoplasm</keyword>
<dbReference type="HAMAP" id="MF_00042">
    <property type="entry name" value="RNase_H"/>
    <property type="match status" value="1"/>
</dbReference>
<evidence type="ECO:0000256" key="2">
    <source>
        <dbReference type="ARBA" id="ARBA00005300"/>
    </source>
</evidence>
<keyword evidence="6 10" id="KW-0479">Metal-binding</keyword>
<dbReference type="EC" id="3.1.26.4" evidence="4 10"/>
<evidence type="ECO:0000256" key="7">
    <source>
        <dbReference type="ARBA" id="ARBA00022759"/>
    </source>
</evidence>
<evidence type="ECO:0000256" key="5">
    <source>
        <dbReference type="ARBA" id="ARBA00022722"/>
    </source>
</evidence>
<dbReference type="Gene3D" id="3.30.420.10">
    <property type="entry name" value="Ribonuclease H-like superfamily/Ribonuclease H"/>
    <property type="match status" value="1"/>
</dbReference>
<keyword evidence="7 10" id="KW-0255">Endonuclease</keyword>
<organism evidence="12 13">
    <name type="scientific">Kaistia defluvii</name>
    <dbReference type="NCBI Taxonomy" id="410841"/>
    <lineage>
        <taxon>Bacteria</taxon>
        <taxon>Pseudomonadati</taxon>
        <taxon>Pseudomonadota</taxon>
        <taxon>Alphaproteobacteria</taxon>
        <taxon>Hyphomicrobiales</taxon>
        <taxon>Kaistiaceae</taxon>
        <taxon>Kaistia</taxon>
    </lineage>
</organism>
<comment type="subcellular location">
    <subcellularLocation>
        <location evidence="10">Cytoplasm</location>
    </subcellularLocation>
</comment>
<evidence type="ECO:0000256" key="3">
    <source>
        <dbReference type="ARBA" id="ARBA00011245"/>
    </source>
</evidence>
<comment type="caution">
    <text evidence="12">The sequence shown here is derived from an EMBL/GenBank/DDBJ whole genome shotgun (WGS) entry which is preliminary data.</text>
</comment>
<feature type="domain" description="RNase H type-1" evidence="11">
    <location>
        <begin position="12"/>
        <end position="166"/>
    </location>
</feature>
<dbReference type="Pfam" id="PF00075">
    <property type="entry name" value="RNase_H"/>
    <property type="match status" value="1"/>
</dbReference>